<evidence type="ECO:0000313" key="3">
    <source>
        <dbReference type="Proteomes" id="UP001438707"/>
    </source>
</evidence>
<proteinExistence type="predicted"/>
<name>A0AAW1RPN7_9CHLO</name>
<keyword evidence="3" id="KW-1185">Reference proteome</keyword>
<dbReference type="AlphaFoldDB" id="A0AAW1RPN7"/>
<feature type="region of interest" description="Disordered" evidence="1">
    <location>
        <begin position="81"/>
        <end position="102"/>
    </location>
</feature>
<protein>
    <submittedName>
        <fullName evidence="2">Uncharacterized protein</fullName>
    </submittedName>
</protein>
<evidence type="ECO:0000313" key="2">
    <source>
        <dbReference type="EMBL" id="KAK9835703.1"/>
    </source>
</evidence>
<dbReference type="EMBL" id="JALJOS010000008">
    <property type="protein sequence ID" value="KAK9835703.1"/>
    <property type="molecule type" value="Genomic_DNA"/>
</dbReference>
<comment type="caution">
    <text evidence="2">The sequence shown here is derived from an EMBL/GenBank/DDBJ whole genome shotgun (WGS) entry which is preliminary data.</text>
</comment>
<organism evidence="2 3">
    <name type="scientific">Apatococcus lobatus</name>
    <dbReference type="NCBI Taxonomy" id="904363"/>
    <lineage>
        <taxon>Eukaryota</taxon>
        <taxon>Viridiplantae</taxon>
        <taxon>Chlorophyta</taxon>
        <taxon>core chlorophytes</taxon>
        <taxon>Trebouxiophyceae</taxon>
        <taxon>Chlorellales</taxon>
        <taxon>Chlorellaceae</taxon>
        <taxon>Apatococcus</taxon>
    </lineage>
</organism>
<dbReference type="Proteomes" id="UP001438707">
    <property type="component" value="Unassembled WGS sequence"/>
</dbReference>
<sequence length="432" mass="46500">MIRWKELGSTISCDQGHMFTICVKVAVDGLAQGALRGCSVQSVAGSSLPVVKADSFFEPSEWPGNRSIRIPSNCVIEEEAEKEPGSCGVSPPGQLKGRQEPPQLRTQQQLAGVRDQSAPISQLAALLQTAICYCESGGLKNLKKDGARQKGVELYRPMLNLLQQAHPMVLPKEDWPTLPSRVAELCSQHIPSASSSQTATSSFSGGSERSAAPGQSAIVQCPFASANPNHCFASFAGLTVEQLLVSGLLGLKQQEASIANNYNIMHAQPTYDAKYLLLWQEAVERFASEELKLDFAAANLHAESSSGLPAGWSAAAASDHPASCAGYGNLNGKRRKLRQVHPQIRPLNLASETACRSFAATIWQAMQIERQSGRRMFTSSPKIWPILQRCSRCKTGVAAGITGAHGSCNRDSAATDESASRQLDIRCWSCFD</sequence>
<gene>
    <name evidence="2" type="ORF">WJX74_006263</name>
</gene>
<accession>A0AAW1RPN7</accession>
<reference evidence="2 3" key="1">
    <citation type="journal article" date="2024" name="Nat. Commun.">
        <title>Phylogenomics reveals the evolutionary origins of lichenization in chlorophyte algae.</title>
        <authorList>
            <person name="Puginier C."/>
            <person name="Libourel C."/>
            <person name="Otte J."/>
            <person name="Skaloud P."/>
            <person name="Haon M."/>
            <person name="Grisel S."/>
            <person name="Petersen M."/>
            <person name="Berrin J.G."/>
            <person name="Delaux P.M."/>
            <person name="Dal Grande F."/>
            <person name="Keller J."/>
        </authorList>
    </citation>
    <scope>NUCLEOTIDE SEQUENCE [LARGE SCALE GENOMIC DNA]</scope>
    <source>
        <strain evidence="2 3">SAG 2145</strain>
    </source>
</reference>
<evidence type="ECO:0000256" key="1">
    <source>
        <dbReference type="SAM" id="MobiDB-lite"/>
    </source>
</evidence>